<dbReference type="RefSeq" id="WP_343789001.1">
    <property type="nucleotide sequence ID" value="NZ_BAAAEU010000006.1"/>
</dbReference>
<comment type="caution">
    <text evidence="7">The sequence shown here is derived from an EMBL/GenBank/DDBJ whole genome shotgun (WGS) entry which is preliminary data.</text>
</comment>
<evidence type="ECO:0000313" key="7">
    <source>
        <dbReference type="EMBL" id="GAA0712624.1"/>
    </source>
</evidence>
<dbReference type="InterPro" id="IPR002549">
    <property type="entry name" value="AI-2E-like"/>
</dbReference>
<evidence type="ECO:0000256" key="4">
    <source>
        <dbReference type="ARBA" id="ARBA00022989"/>
    </source>
</evidence>
<reference evidence="7 8" key="1">
    <citation type="journal article" date="2019" name="Int. J. Syst. Evol. Microbiol.">
        <title>The Global Catalogue of Microorganisms (GCM) 10K type strain sequencing project: providing services to taxonomists for standard genome sequencing and annotation.</title>
        <authorList>
            <consortium name="The Broad Institute Genomics Platform"/>
            <consortium name="The Broad Institute Genome Sequencing Center for Infectious Disease"/>
            <person name="Wu L."/>
            <person name="Ma J."/>
        </authorList>
    </citation>
    <scope>NUCLEOTIDE SEQUENCE [LARGE SCALE GENOMIC DNA]</scope>
    <source>
        <strain evidence="7 8">JCM 15421</strain>
    </source>
</reference>
<keyword evidence="4 6" id="KW-1133">Transmembrane helix</keyword>
<evidence type="ECO:0000256" key="2">
    <source>
        <dbReference type="ARBA" id="ARBA00009773"/>
    </source>
</evidence>
<comment type="subcellular location">
    <subcellularLocation>
        <location evidence="1">Membrane</location>
        <topology evidence="1">Multi-pass membrane protein</topology>
    </subcellularLocation>
</comment>
<protein>
    <submittedName>
        <fullName evidence="7">Membrane protein</fullName>
    </submittedName>
</protein>
<keyword evidence="8" id="KW-1185">Reference proteome</keyword>
<gene>
    <name evidence="7" type="ORF">GCM10009105_15370</name>
</gene>
<dbReference type="Proteomes" id="UP001501523">
    <property type="component" value="Unassembled WGS sequence"/>
</dbReference>
<feature type="transmembrane region" description="Helical" evidence="6">
    <location>
        <begin position="256"/>
        <end position="277"/>
    </location>
</feature>
<sequence>MDLPFGSRLNIASYLLAALALFLILELHLLPALLAGLLVYTLVDVLAPPLQRHLPGARAHGVIVALLSVVVVGILTLIIIGAIAFLRSELGNPRMVFENMMPLIDRARGQLPQIVVDHLPDSIEDFRTAAIDWLRQHATQLQLAGKTAARVIVHLLIGMILGAMVALASALPSTRGGPLADALVARCSRLVHAFHDIVFAQVKISAINTAFTGIFLLVVLPLFGIELPLAKSLVAATFIAGLLPVIGNLISNTLIFVVGLSVSLGVGIAALVFLILIHKLEYFLNARIVGTQIRARAWELLIAMLFMEAAFGSAGVIAAPIYYAYLKRELEAGKLI</sequence>
<feature type="transmembrane region" description="Helical" evidence="6">
    <location>
        <begin position="204"/>
        <end position="225"/>
    </location>
</feature>
<keyword evidence="3 6" id="KW-0812">Transmembrane</keyword>
<dbReference type="EMBL" id="BAAAEU010000006">
    <property type="protein sequence ID" value="GAA0712624.1"/>
    <property type="molecule type" value="Genomic_DNA"/>
</dbReference>
<feature type="transmembrane region" description="Helical" evidence="6">
    <location>
        <begin position="232"/>
        <end position="250"/>
    </location>
</feature>
<evidence type="ECO:0000256" key="3">
    <source>
        <dbReference type="ARBA" id="ARBA00022692"/>
    </source>
</evidence>
<feature type="transmembrane region" description="Helical" evidence="6">
    <location>
        <begin position="63"/>
        <end position="86"/>
    </location>
</feature>
<feature type="transmembrane region" description="Helical" evidence="6">
    <location>
        <begin position="298"/>
        <end position="325"/>
    </location>
</feature>
<evidence type="ECO:0000256" key="6">
    <source>
        <dbReference type="SAM" id="Phobius"/>
    </source>
</evidence>
<evidence type="ECO:0000313" key="8">
    <source>
        <dbReference type="Proteomes" id="UP001501523"/>
    </source>
</evidence>
<evidence type="ECO:0000256" key="1">
    <source>
        <dbReference type="ARBA" id="ARBA00004141"/>
    </source>
</evidence>
<feature type="transmembrane region" description="Helical" evidence="6">
    <location>
        <begin position="12"/>
        <end position="43"/>
    </location>
</feature>
<organism evidence="7 8">
    <name type="scientific">Dokdonella soli</name>
    <dbReference type="NCBI Taxonomy" id="529810"/>
    <lineage>
        <taxon>Bacteria</taxon>
        <taxon>Pseudomonadati</taxon>
        <taxon>Pseudomonadota</taxon>
        <taxon>Gammaproteobacteria</taxon>
        <taxon>Lysobacterales</taxon>
        <taxon>Rhodanobacteraceae</taxon>
        <taxon>Dokdonella</taxon>
    </lineage>
</organism>
<accession>A0ABN1IGP9</accession>
<name>A0ABN1IGP9_9GAMM</name>
<feature type="transmembrane region" description="Helical" evidence="6">
    <location>
        <begin position="151"/>
        <end position="171"/>
    </location>
</feature>
<comment type="similarity">
    <text evidence="2">Belongs to the autoinducer-2 exporter (AI-2E) (TC 2.A.86) family.</text>
</comment>
<evidence type="ECO:0000256" key="5">
    <source>
        <dbReference type="ARBA" id="ARBA00023136"/>
    </source>
</evidence>
<proteinExistence type="inferred from homology"/>
<dbReference type="Pfam" id="PF01594">
    <property type="entry name" value="AI-2E_transport"/>
    <property type="match status" value="1"/>
</dbReference>
<keyword evidence="5 6" id="KW-0472">Membrane</keyword>